<evidence type="ECO:0000313" key="3">
    <source>
        <dbReference type="EMBL" id="GHG60882.1"/>
    </source>
</evidence>
<sequence length="397" mass="44461">MMRALQRHCRDILALQPGGRLLALDVLRGLAIMAMVLVNNPGSWSYVYGPLRHAEWHGWTITDLIFPAFIVMVGISIHLSLGGKQQLNKADLIKKGAVRALKLYVLGLFLVLFYYNFRDPAYSYLEQKLLTLRWFGVLQRIGLVYFCTLLIVLYSGTRGRVCWLIGLCVLYFALMQFMPYSDAQGNNFVGLWDFGNSFAAWLDHQLLGASHVYFREATPFAFDPEGLLSTLPAIASCLSGVLIAQLLQSERPLTFKIRILMLVGVVSVWIAELVHPALPINKILWTPTFVLLSSGYTALLLGGTLWLTEIKGYRLWSAPLVVFGVNAILFFMLAGVAARILSMVPVAGTTLGNWLFANLFQPLLGNYNGSLGFAVVFLLLSYLAMLWCYRRGFIFKV</sequence>
<evidence type="ECO:0000313" key="4">
    <source>
        <dbReference type="Proteomes" id="UP000659697"/>
    </source>
</evidence>
<accession>A0ABQ3KUI8</accession>
<dbReference type="PANTHER" id="PTHR31061">
    <property type="entry name" value="LD22376P"/>
    <property type="match status" value="1"/>
</dbReference>
<name>A0ABQ3KUI8_9ALTE</name>
<evidence type="ECO:0000259" key="2">
    <source>
        <dbReference type="Pfam" id="PF07786"/>
    </source>
</evidence>
<gene>
    <name evidence="3" type="ORF">GCM10010919_04730</name>
</gene>
<protein>
    <submittedName>
        <fullName evidence="3">Membrane protein</fullName>
    </submittedName>
</protein>
<feature type="transmembrane region" description="Helical" evidence="1">
    <location>
        <begin position="227"/>
        <end position="247"/>
    </location>
</feature>
<organism evidence="3 4">
    <name type="scientific">Alishewanella longhuensis</name>
    <dbReference type="NCBI Taxonomy" id="1091037"/>
    <lineage>
        <taxon>Bacteria</taxon>
        <taxon>Pseudomonadati</taxon>
        <taxon>Pseudomonadota</taxon>
        <taxon>Gammaproteobacteria</taxon>
        <taxon>Alteromonadales</taxon>
        <taxon>Alteromonadaceae</taxon>
        <taxon>Alishewanella</taxon>
    </lineage>
</organism>
<feature type="transmembrane region" description="Helical" evidence="1">
    <location>
        <begin position="367"/>
        <end position="389"/>
    </location>
</feature>
<dbReference type="Proteomes" id="UP000659697">
    <property type="component" value="Unassembled WGS sequence"/>
</dbReference>
<keyword evidence="4" id="KW-1185">Reference proteome</keyword>
<dbReference type="EMBL" id="BNAO01000001">
    <property type="protein sequence ID" value="GHG60882.1"/>
    <property type="molecule type" value="Genomic_DNA"/>
</dbReference>
<dbReference type="Pfam" id="PF07786">
    <property type="entry name" value="HGSNAT_cat"/>
    <property type="match status" value="1"/>
</dbReference>
<proteinExistence type="predicted"/>
<keyword evidence="1" id="KW-0812">Transmembrane</keyword>
<reference evidence="4" key="1">
    <citation type="journal article" date="2019" name="Int. J. Syst. Evol. Microbiol.">
        <title>The Global Catalogue of Microorganisms (GCM) 10K type strain sequencing project: providing services to taxonomists for standard genome sequencing and annotation.</title>
        <authorList>
            <consortium name="The Broad Institute Genomics Platform"/>
            <consortium name="The Broad Institute Genome Sequencing Center for Infectious Disease"/>
            <person name="Wu L."/>
            <person name="Ma J."/>
        </authorList>
    </citation>
    <scope>NUCLEOTIDE SEQUENCE [LARGE SCALE GENOMIC DNA]</scope>
    <source>
        <strain evidence="4">CGMCC 1.7003</strain>
    </source>
</reference>
<keyword evidence="1" id="KW-0472">Membrane</keyword>
<feature type="transmembrane region" description="Helical" evidence="1">
    <location>
        <begin position="100"/>
        <end position="117"/>
    </location>
</feature>
<evidence type="ECO:0000256" key="1">
    <source>
        <dbReference type="SAM" id="Phobius"/>
    </source>
</evidence>
<feature type="transmembrane region" description="Helical" evidence="1">
    <location>
        <begin position="137"/>
        <end position="154"/>
    </location>
</feature>
<feature type="transmembrane region" description="Helical" evidence="1">
    <location>
        <begin position="58"/>
        <end position="79"/>
    </location>
</feature>
<dbReference type="InterPro" id="IPR012429">
    <property type="entry name" value="HGSNAT_cat"/>
</dbReference>
<feature type="transmembrane region" description="Helical" evidence="1">
    <location>
        <begin position="284"/>
        <end position="308"/>
    </location>
</feature>
<keyword evidence="1" id="KW-1133">Transmembrane helix</keyword>
<feature type="domain" description="Heparan-alpha-glucosaminide N-acetyltransferase catalytic" evidence="2">
    <location>
        <begin position="20"/>
        <end position="192"/>
    </location>
</feature>
<feature type="transmembrane region" description="Helical" evidence="1">
    <location>
        <begin position="320"/>
        <end position="347"/>
    </location>
</feature>
<feature type="transmembrane region" description="Helical" evidence="1">
    <location>
        <begin position="259"/>
        <end position="278"/>
    </location>
</feature>
<feature type="transmembrane region" description="Helical" evidence="1">
    <location>
        <begin position="21"/>
        <end position="38"/>
    </location>
</feature>
<dbReference type="PANTHER" id="PTHR31061:SF24">
    <property type="entry name" value="LD22376P"/>
    <property type="match status" value="1"/>
</dbReference>
<comment type="caution">
    <text evidence="3">The sequence shown here is derived from an EMBL/GenBank/DDBJ whole genome shotgun (WGS) entry which is preliminary data.</text>
</comment>
<dbReference type="RefSeq" id="WP_189429752.1">
    <property type="nucleotide sequence ID" value="NZ_BNAO01000001.1"/>
</dbReference>
<feature type="transmembrane region" description="Helical" evidence="1">
    <location>
        <begin position="161"/>
        <end position="178"/>
    </location>
</feature>